<feature type="domain" description="HAMP" evidence="17">
    <location>
        <begin position="312"/>
        <end position="364"/>
    </location>
</feature>
<organism evidence="18 19">
    <name type="scientific">Streptomyces taklimakanensis</name>
    <dbReference type="NCBI Taxonomy" id="2569853"/>
    <lineage>
        <taxon>Bacteria</taxon>
        <taxon>Bacillati</taxon>
        <taxon>Actinomycetota</taxon>
        <taxon>Actinomycetes</taxon>
        <taxon>Kitasatosporales</taxon>
        <taxon>Streptomycetaceae</taxon>
        <taxon>Streptomyces</taxon>
    </lineage>
</organism>
<accession>A0A6G2BGA7</accession>
<evidence type="ECO:0000256" key="8">
    <source>
        <dbReference type="ARBA" id="ARBA00022777"/>
    </source>
</evidence>
<feature type="domain" description="HAMP" evidence="17">
    <location>
        <begin position="220"/>
        <end position="272"/>
    </location>
</feature>
<feature type="domain" description="HAMP" evidence="17">
    <location>
        <begin position="680"/>
        <end position="732"/>
    </location>
</feature>
<feature type="domain" description="HAMP" evidence="17">
    <location>
        <begin position="29"/>
        <end position="78"/>
    </location>
</feature>
<feature type="region of interest" description="Disordered" evidence="14">
    <location>
        <begin position="1625"/>
        <end position="1648"/>
    </location>
</feature>
<evidence type="ECO:0000256" key="2">
    <source>
        <dbReference type="ARBA" id="ARBA00004236"/>
    </source>
</evidence>
<dbReference type="FunFam" id="1.20.120.1530:FF:000002">
    <property type="entry name" value="Two-component osmosensing histidine kinase"/>
    <property type="match status" value="6"/>
</dbReference>
<dbReference type="Pfam" id="PF00512">
    <property type="entry name" value="HisKA"/>
    <property type="match status" value="1"/>
</dbReference>
<evidence type="ECO:0000259" key="16">
    <source>
        <dbReference type="PROSITE" id="PS50110"/>
    </source>
</evidence>
<evidence type="ECO:0000256" key="1">
    <source>
        <dbReference type="ARBA" id="ARBA00000085"/>
    </source>
</evidence>
<feature type="region of interest" description="Disordered" evidence="14">
    <location>
        <begin position="1664"/>
        <end position="1709"/>
    </location>
</feature>
<evidence type="ECO:0000256" key="3">
    <source>
        <dbReference type="ARBA" id="ARBA00006402"/>
    </source>
</evidence>
<keyword evidence="5 12" id="KW-0597">Phosphoprotein</keyword>
<evidence type="ECO:0000256" key="11">
    <source>
        <dbReference type="ARBA" id="ARBA00074306"/>
    </source>
</evidence>
<dbReference type="SMART" id="SM00065">
    <property type="entry name" value="GAF"/>
    <property type="match status" value="1"/>
</dbReference>
<dbReference type="Gene3D" id="3.30.565.10">
    <property type="entry name" value="Histidine kinase-like ATPase, C-terminal domain"/>
    <property type="match status" value="1"/>
</dbReference>
<feature type="domain" description="HAMP" evidence="17">
    <location>
        <begin position="404"/>
        <end position="456"/>
    </location>
</feature>
<dbReference type="SMART" id="SM00387">
    <property type="entry name" value="HATPase_c"/>
    <property type="match status" value="1"/>
</dbReference>
<protein>
    <recommendedName>
        <fullName evidence="11">Circadian input-output histidine kinase CikA</fullName>
        <ecNumber evidence="4">2.7.13.3</ecNumber>
    </recommendedName>
</protein>
<dbReference type="CDD" id="cd16922">
    <property type="entry name" value="HATPase_EvgS-ArcB-TorS-like"/>
    <property type="match status" value="1"/>
</dbReference>
<dbReference type="InterPro" id="IPR036097">
    <property type="entry name" value="HisK_dim/P_sf"/>
</dbReference>
<evidence type="ECO:0000259" key="17">
    <source>
        <dbReference type="PROSITE" id="PS50885"/>
    </source>
</evidence>
<comment type="subcellular location">
    <subcellularLocation>
        <location evidence="2">Cell membrane</location>
    </subcellularLocation>
</comment>
<dbReference type="CDD" id="cd00082">
    <property type="entry name" value="HisKA"/>
    <property type="match status" value="1"/>
</dbReference>
<dbReference type="SUPFAM" id="SSF58104">
    <property type="entry name" value="Methyl-accepting chemotaxis protein (MCP) signaling domain"/>
    <property type="match status" value="6"/>
</dbReference>
<dbReference type="InterPro" id="IPR011006">
    <property type="entry name" value="CheY-like_superfamily"/>
</dbReference>
<evidence type="ECO:0000256" key="6">
    <source>
        <dbReference type="ARBA" id="ARBA00022679"/>
    </source>
</evidence>
<evidence type="ECO:0000259" key="15">
    <source>
        <dbReference type="PROSITE" id="PS50109"/>
    </source>
</evidence>
<feature type="domain" description="HAMP" evidence="17">
    <location>
        <begin position="118"/>
        <end position="180"/>
    </location>
</feature>
<feature type="domain" description="HAMP" evidence="17">
    <location>
        <begin position="772"/>
        <end position="824"/>
    </location>
</feature>
<comment type="caution">
    <text evidence="18">The sequence shown here is derived from an EMBL/GenBank/DDBJ whole genome shotgun (WGS) entry which is preliminary data.</text>
</comment>
<dbReference type="InterPro" id="IPR005467">
    <property type="entry name" value="His_kinase_dom"/>
</dbReference>
<comment type="catalytic activity">
    <reaction evidence="1">
        <text>ATP + protein L-histidine = ADP + protein N-phospho-L-histidine.</text>
        <dbReference type="EC" id="2.7.13.3"/>
    </reaction>
</comment>
<keyword evidence="8" id="KW-0418">Kinase</keyword>
<dbReference type="PANTHER" id="PTHR45339">
    <property type="entry name" value="HYBRID SIGNAL TRANSDUCTION HISTIDINE KINASE J"/>
    <property type="match status" value="1"/>
</dbReference>
<dbReference type="SUPFAM" id="SSF52172">
    <property type="entry name" value="CheY-like"/>
    <property type="match status" value="1"/>
</dbReference>
<evidence type="ECO:0000313" key="19">
    <source>
        <dbReference type="Proteomes" id="UP000473014"/>
    </source>
</evidence>
<feature type="modified residue" description="4-aspartylphosphate" evidence="12">
    <location>
        <position position="1767"/>
    </location>
</feature>
<dbReference type="InterPro" id="IPR036890">
    <property type="entry name" value="HATPase_C_sf"/>
</dbReference>
<dbReference type="Pfam" id="PF00672">
    <property type="entry name" value="HAMP"/>
    <property type="match status" value="10"/>
</dbReference>
<name>A0A6G2BGA7_9ACTN</name>
<keyword evidence="19" id="KW-1185">Reference proteome</keyword>
<dbReference type="PANTHER" id="PTHR45339:SF1">
    <property type="entry name" value="HYBRID SIGNAL TRANSDUCTION HISTIDINE KINASE J"/>
    <property type="match status" value="1"/>
</dbReference>
<dbReference type="Proteomes" id="UP000473014">
    <property type="component" value="Unassembled WGS sequence"/>
</dbReference>
<keyword evidence="7" id="KW-0812">Transmembrane</keyword>
<dbReference type="EMBL" id="WIXO01000001">
    <property type="protein sequence ID" value="MTE21298.1"/>
    <property type="molecule type" value="Genomic_DNA"/>
</dbReference>
<dbReference type="SMART" id="SM00388">
    <property type="entry name" value="HisKA"/>
    <property type="match status" value="1"/>
</dbReference>
<evidence type="ECO:0000256" key="5">
    <source>
        <dbReference type="ARBA" id="ARBA00022553"/>
    </source>
</evidence>
<dbReference type="PROSITE" id="PS50109">
    <property type="entry name" value="HIS_KIN"/>
    <property type="match status" value="1"/>
</dbReference>
<dbReference type="Gene3D" id="1.20.120.1530">
    <property type="match status" value="8"/>
</dbReference>
<dbReference type="InterPro" id="IPR004358">
    <property type="entry name" value="Sig_transdc_His_kin-like_C"/>
</dbReference>
<dbReference type="PROSITE" id="PS50110">
    <property type="entry name" value="RESPONSE_REGULATORY"/>
    <property type="match status" value="1"/>
</dbReference>
<dbReference type="InterPro" id="IPR003660">
    <property type="entry name" value="HAMP_dom"/>
</dbReference>
<evidence type="ECO:0000313" key="18">
    <source>
        <dbReference type="EMBL" id="MTE21298.1"/>
    </source>
</evidence>
<feature type="domain" description="HAMP" evidence="17">
    <location>
        <begin position="496"/>
        <end position="548"/>
    </location>
</feature>
<proteinExistence type="inferred from homology"/>
<feature type="domain" description="HAMP" evidence="17">
    <location>
        <begin position="956"/>
        <end position="1008"/>
    </location>
</feature>
<dbReference type="SUPFAM" id="SSF55781">
    <property type="entry name" value="GAF domain-like"/>
    <property type="match status" value="1"/>
</dbReference>
<dbReference type="RefSeq" id="WP_162466456.1">
    <property type="nucleotide sequence ID" value="NZ_WIXO01000001.1"/>
</dbReference>
<dbReference type="InterPro" id="IPR003594">
    <property type="entry name" value="HATPase_dom"/>
</dbReference>
<dbReference type="Gene3D" id="3.40.50.2300">
    <property type="match status" value="1"/>
</dbReference>
<keyword evidence="9" id="KW-1133">Transmembrane helix</keyword>
<dbReference type="CDD" id="cd06225">
    <property type="entry name" value="HAMP"/>
    <property type="match status" value="9"/>
</dbReference>
<dbReference type="Pfam" id="PF00072">
    <property type="entry name" value="Response_reg"/>
    <property type="match status" value="1"/>
</dbReference>
<evidence type="ECO:0000256" key="7">
    <source>
        <dbReference type="ARBA" id="ARBA00022692"/>
    </source>
</evidence>
<dbReference type="InterPro" id="IPR003661">
    <property type="entry name" value="HisK_dim/P_dom"/>
</dbReference>
<keyword evidence="9" id="KW-0472">Membrane</keyword>
<dbReference type="SMART" id="SM00304">
    <property type="entry name" value="HAMP"/>
    <property type="match status" value="12"/>
</dbReference>
<feature type="compositionally biased region" description="Low complexity" evidence="14">
    <location>
        <begin position="1"/>
        <end position="14"/>
    </location>
</feature>
<feature type="compositionally biased region" description="Basic and acidic residues" evidence="14">
    <location>
        <begin position="1682"/>
        <end position="1694"/>
    </location>
</feature>
<dbReference type="InterPro" id="IPR029016">
    <property type="entry name" value="GAF-like_dom_sf"/>
</dbReference>
<evidence type="ECO:0000256" key="14">
    <source>
        <dbReference type="SAM" id="MobiDB-lite"/>
    </source>
</evidence>
<dbReference type="Pfam" id="PF02518">
    <property type="entry name" value="HATPase_c"/>
    <property type="match status" value="1"/>
</dbReference>
<evidence type="ECO:0000256" key="13">
    <source>
        <dbReference type="SAM" id="Coils"/>
    </source>
</evidence>
<feature type="region of interest" description="Disordered" evidence="14">
    <location>
        <begin position="1"/>
        <end position="20"/>
    </location>
</feature>
<sequence length="1837" mass="195735">MQSGGTARGAGTRTKSGRSRANGVIEVDAAAVNRLLTALEAMRDGNFRKRLTVTGDGPMAEIAAVYNEVADRNLHLTSELARVRRVVGRDGKLTERLETGACEGAWASAIDASNALVDDLVRPVSEVGRVLSAVAEGDLEQRMDLRVQGANGTTQALRGEFLKVGRTVNGLVDQLSTFTDEVTRVASEVGTEGKLGGQARVRGMSGSWKDLTDSVNTMASRLTAQVRDIALVTTAVAKGDLSRKVTVHVAGEMLELKNTVNTMVDQLSAFQSEVTRVAREVGTEGQLGGQARVPGAGGVWKDLTDSVNTMAGNLTSQVREIARVTTAVANGDLSQKVTVNARGEVAQLADTINTMTETLRTFADEVTRAASEVGTEGVLGGQAQVPGAAGTWKDLTDSVNTAFRNLTAQVRDIAQVTTAVANGDLSQKVTVDVSGEMLELKNTVNTMVDQLSAFGSEVTRVAREVGVEGELGGQAQVPGAAGTWKDLTDSVNTAFRNLTGQVRNIAQVTTAVANGDLSQKVTVDVSGEMLQLKNTVNTMVDQLSAFAEQVTRVARDVGTEGRLGGQARVDGVSGTWKDLTDSVNSMASNLTAQVRSIAQVTTAVARGDLSQKIEVDARGEILELKNTLNTMVDQLSAFAEQVTRVAREVGTEGRLGGQAQVPGVAGVWRDLTDSVNGMAGNLTAQVRNIAQVATAVARGDLSQKIEVDARGEILELKNTLNTMVDQLSSFAEQVTRVAREVGTEGILGGQAEVEGVSGTWKDLTQSVNGMANNLTSQVRNIAEVTTAVAKGDLSKKITVDAKGEILALVTTVNTMVDQLSSFAEQVTRVAREVGTEGILGGQAHVPGVTGIWKDLSENVNLMASNLTGQVRNISQVATAVANGDLTKKVTVEASGEVAQLADTVNTMVTTLSSFADEVTRVAREVGTEGILGGQARVPGVSGTWKDLTESVNSMASNLTGQVRNIAMVTTAIAKGDLTKKIDIDARGEILELKTTINTMVDQLSSFAEQVTRVAREVGTEGQLGGQARVDGVSGTWKDLTESVNEMAGNLTRQVRAIAAVAAAVTRGDHNVKIDVDAAGEILALQDNVNTMIATLRETTLANQEQDWLKGNLARISGLMQGRRDLEDVGRLIMSELTPVVSAQHGAFFVAAPTGGGTEVGVGASEDGSYELRMIGNYGYSPGTMPTSFRPGESLVGTAAEERRTILVENAPPGYLKIASGLGEAPPANVVVLPLLFEDRVLGVIELASFQPFTQIQKDFLSQIAEMIATSVNTISVNTKTERLLKQSQELAEQLQERSIELESRQKALQASNEELEEKAELLAKTNRDIEIKNSEIEDARQVLEERAEQLAVSMRYKSEFLANMSHELRTPLNSLLILAKLLADNAEGNLSPKQVEFAETIHGAGSDLLQLINDILDLSKVEAGKMDVSPTRIALVQLVDYVEATFRPLTAEKGLDFSVRVSPELPPTLHTDEQRLLQVLRNLLSNAVKFTDSGAVELVIRSAKSDVPESIREQMLEHGSLRDADADLVAFSVTDTGIGIAQSKMRVIFEAFKQADGTTSRKYGGTGLGLSISREIARLLGGEIHAVSEPGRGSTFTLYLPLNPADLPPQGYPQPAGPLGAVERVEREHDAETADAPAGEETTERESGGVLDVPAAERAAAALASRRRQVPPMPKKQPPRQPVEERGGAVEEKAPVWPESGRGAAESRSGDVFGGEKVLIVDDDIRNVFALTSVLEQNGLQVLYAENGREGIEVLEQHDDVAVVLMDIMMPEMDGYATTAAIRRMPQFAGLPIIALTAKAMKGDREKSIESGASDYVTKPVDTDHLLSVMAQWMRER</sequence>
<feature type="domain" description="HAMP" evidence="17">
    <location>
        <begin position="864"/>
        <end position="916"/>
    </location>
</feature>
<feature type="domain" description="HAMP" evidence="17">
    <location>
        <begin position="588"/>
        <end position="640"/>
    </location>
</feature>
<reference evidence="18 19" key="1">
    <citation type="submission" date="2019-11" db="EMBL/GenBank/DDBJ databases">
        <authorList>
            <person name="Yuan L."/>
        </authorList>
    </citation>
    <scope>NUCLEOTIDE SEQUENCE [LARGE SCALE GENOMIC DNA]</scope>
    <source>
        <strain evidence="18 19">TRM43335</strain>
    </source>
</reference>
<dbReference type="Gene3D" id="1.10.287.130">
    <property type="match status" value="1"/>
</dbReference>
<dbReference type="SMART" id="SM00448">
    <property type="entry name" value="REC"/>
    <property type="match status" value="1"/>
</dbReference>
<dbReference type="SUPFAM" id="SSF55874">
    <property type="entry name" value="ATPase domain of HSP90 chaperone/DNA topoisomerase II/histidine kinase"/>
    <property type="match status" value="1"/>
</dbReference>
<dbReference type="GO" id="GO:0005886">
    <property type="term" value="C:plasma membrane"/>
    <property type="evidence" value="ECO:0007669"/>
    <property type="project" value="UniProtKB-SubCell"/>
</dbReference>
<dbReference type="Gene3D" id="3.30.450.40">
    <property type="match status" value="1"/>
</dbReference>
<evidence type="ECO:0000256" key="12">
    <source>
        <dbReference type="PROSITE-ProRule" id="PRU00169"/>
    </source>
</evidence>
<evidence type="ECO:0000256" key="9">
    <source>
        <dbReference type="ARBA" id="ARBA00022989"/>
    </source>
</evidence>
<feature type="domain" description="Histidine kinase" evidence="15">
    <location>
        <begin position="1363"/>
        <end position="1604"/>
    </location>
</feature>
<keyword evidence="10" id="KW-0902">Two-component regulatory system</keyword>
<keyword evidence="13" id="KW-0175">Coiled coil</keyword>
<feature type="domain" description="Response regulatory" evidence="16">
    <location>
        <begin position="1717"/>
        <end position="1834"/>
    </location>
</feature>
<dbReference type="PROSITE" id="PS50885">
    <property type="entry name" value="HAMP"/>
    <property type="match status" value="12"/>
</dbReference>
<evidence type="ECO:0000256" key="4">
    <source>
        <dbReference type="ARBA" id="ARBA00012438"/>
    </source>
</evidence>
<gene>
    <name evidence="18" type="ORF">F0L17_19710</name>
</gene>
<dbReference type="PRINTS" id="PR00344">
    <property type="entry name" value="BCTRLSENSOR"/>
</dbReference>
<feature type="domain" description="HAMP" evidence="17">
    <location>
        <begin position="1048"/>
        <end position="1100"/>
    </location>
</feature>
<evidence type="ECO:0000256" key="10">
    <source>
        <dbReference type="ARBA" id="ARBA00023012"/>
    </source>
</evidence>
<dbReference type="SUPFAM" id="SSF47384">
    <property type="entry name" value="Homodimeric domain of signal transducing histidine kinase"/>
    <property type="match status" value="1"/>
</dbReference>
<dbReference type="Pfam" id="PF13185">
    <property type="entry name" value="GAF_2"/>
    <property type="match status" value="1"/>
</dbReference>
<comment type="similarity">
    <text evidence="3">In the N-terminal section; belongs to the phytochrome family.</text>
</comment>
<feature type="compositionally biased region" description="Pro residues" evidence="14">
    <location>
        <begin position="1671"/>
        <end position="1681"/>
    </location>
</feature>
<dbReference type="InterPro" id="IPR003018">
    <property type="entry name" value="GAF"/>
</dbReference>
<dbReference type="EC" id="2.7.13.3" evidence="4"/>
<dbReference type="FunFam" id="3.30.565.10:FF:000010">
    <property type="entry name" value="Sensor histidine kinase RcsC"/>
    <property type="match status" value="1"/>
</dbReference>
<dbReference type="GO" id="GO:0000155">
    <property type="term" value="F:phosphorelay sensor kinase activity"/>
    <property type="evidence" value="ECO:0007669"/>
    <property type="project" value="InterPro"/>
</dbReference>
<dbReference type="InterPro" id="IPR001789">
    <property type="entry name" value="Sig_transdc_resp-reg_receiver"/>
</dbReference>
<dbReference type="Pfam" id="PF18947">
    <property type="entry name" value="HAMP_2"/>
    <property type="match status" value="2"/>
</dbReference>
<keyword evidence="6" id="KW-0808">Transferase</keyword>
<feature type="coiled-coil region" evidence="13">
    <location>
        <begin position="1277"/>
        <end position="1353"/>
    </location>
</feature>